<dbReference type="FunFam" id="3.30.1490.20:FF:000003">
    <property type="entry name" value="acetyl-CoA carboxylase isoform X1"/>
    <property type="match status" value="1"/>
</dbReference>
<dbReference type="Gene3D" id="3.30.470.20">
    <property type="entry name" value="ATP-grasp fold, B domain"/>
    <property type="match status" value="1"/>
</dbReference>
<dbReference type="PANTHER" id="PTHR45728">
    <property type="entry name" value="ACETYL-COA CARBOXYLASE, ISOFORM A"/>
    <property type="match status" value="1"/>
</dbReference>
<reference evidence="14 15" key="1">
    <citation type="submission" date="2020-04" db="EMBL/GenBank/DDBJ databases">
        <authorList>
            <person name="Laetsch R D."/>
            <person name="Stevens L."/>
            <person name="Kumar S."/>
            <person name="Blaxter L. M."/>
        </authorList>
    </citation>
    <scope>NUCLEOTIDE SEQUENCE [LARGE SCALE GENOMIC DNA]</scope>
</reference>
<comment type="cofactor">
    <cofactor evidence="1">
        <name>biotin</name>
        <dbReference type="ChEBI" id="CHEBI:57586"/>
    </cofactor>
</comment>
<dbReference type="Pfam" id="PF00289">
    <property type="entry name" value="Biotin_carb_N"/>
    <property type="match status" value="1"/>
</dbReference>
<dbReference type="Gene3D" id="2.40.460.10">
    <property type="entry name" value="Biotin dependent carboxylase carboxyltransferase"/>
    <property type="match status" value="1"/>
</dbReference>
<dbReference type="Pfam" id="PF02786">
    <property type="entry name" value="CPSase_L_D2"/>
    <property type="match status" value="1"/>
</dbReference>
<comment type="caution">
    <text evidence="14">The sequence shown here is derived from an EMBL/GenBank/DDBJ whole genome shotgun (WGS) entry which is preliminary data.</text>
</comment>
<dbReference type="GO" id="GO:0005524">
    <property type="term" value="F:ATP binding"/>
    <property type="evidence" value="ECO:0007669"/>
    <property type="project" value="UniProtKB-UniRule"/>
</dbReference>
<dbReference type="SUPFAM" id="SSF52440">
    <property type="entry name" value="PreATP-grasp domain"/>
    <property type="match status" value="1"/>
</dbReference>
<dbReference type="Gene3D" id="3.40.50.20">
    <property type="match status" value="1"/>
</dbReference>
<organism evidence="14 15">
    <name type="scientific">Caenorhabditis bovis</name>
    <dbReference type="NCBI Taxonomy" id="2654633"/>
    <lineage>
        <taxon>Eukaryota</taxon>
        <taxon>Metazoa</taxon>
        <taxon>Ecdysozoa</taxon>
        <taxon>Nematoda</taxon>
        <taxon>Chromadorea</taxon>
        <taxon>Rhabditida</taxon>
        <taxon>Rhabditina</taxon>
        <taxon>Rhabditomorpha</taxon>
        <taxon>Rhabditoidea</taxon>
        <taxon>Rhabditidae</taxon>
        <taxon>Peloderinae</taxon>
        <taxon>Caenorhabditis</taxon>
    </lineage>
</organism>
<keyword evidence="6 9" id="KW-0067">ATP-binding</keyword>
<evidence type="ECO:0000256" key="1">
    <source>
        <dbReference type="ARBA" id="ARBA00001953"/>
    </source>
</evidence>
<evidence type="ECO:0000313" key="15">
    <source>
        <dbReference type="Proteomes" id="UP000494206"/>
    </source>
</evidence>
<dbReference type="Proteomes" id="UP000494206">
    <property type="component" value="Unassembled WGS sequence"/>
</dbReference>
<dbReference type="InterPro" id="IPR034733">
    <property type="entry name" value="AcCoA_carboxyl_beta"/>
</dbReference>
<dbReference type="InterPro" id="IPR011764">
    <property type="entry name" value="Biotin_carboxylation_dom"/>
</dbReference>
<feature type="domain" description="Biotin carboxylation" evidence="11">
    <location>
        <begin position="17"/>
        <end position="451"/>
    </location>
</feature>
<dbReference type="PROSITE" id="PS50979">
    <property type="entry name" value="BC"/>
    <property type="match status" value="1"/>
</dbReference>
<dbReference type="InterPro" id="IPR005481">
    <property type="entry name" value="BC-like_N"/>
</dbReference>
<dbReference type="InterPro" id="IPR011053">
    <property type="entry name" value="Single_hybrid_motif"/>
</dbReference>
<dbReference type="SUPFAM" id="SSF52096">
    <property type="entry name" value="ClpP/crotonase"/>
    <property type="match status" value="2"/>
</dbReference>
<evidence type="ECO:0000256" key="2">
    <source>
        <dbReference type="ARBA" id="ARBA00004956"/>
    </source>
</evidence>
<keyword evidence="15" id="KW-1185">Reference proteome</keyword>
<dbReference type="EC" id="6.4.1.2" evidence="3"/>
<keyword evidence="8" id="KW-0511">Multifunctional enzyme</keyword>
<evidence type="ECO:0000256" key="5">
    <source>
        <dbReference type="ARBA" id="ARBA00022741"/>
    </source>
</evidence>
<evidence type="ECO:0000259" key="12">
    <source>
        <dbReference type="PROSITE" id="PS50980"/>
    </source>
</evidence>
<dbReference type="SUPFAM" id="SSF56059">
    <property type="entry name" value="Glutathione synthetase ATP-binding domain-like"/>
    <property type="match status" value="1"/>
</dbReference>
<dbReference type="Gene3D" id="3.30.1490.20">
    <property type="entry name" value="ATP-grasp fold, A domain"/>
    <property type="match status" value="1"/>
</dbReference>
<dbReference type="CDD" id="cd06850">
    <property type="entry name" value="biotinyl_domain"/>
    <property type="match status" value="1"/>
</dbReference>
<dbReference type="PROSITE" id="PS00866">
    <property type="entry name" value="CPSASE_1"/>
    <property type="match status" value="1"/>
</dbReference>
<evidence type="ECO:0000256" key="9">
    <source>
        <dbReference type="PROSITE-ProRule" id="PRU00409"/>
    </source>
</evidence>
<evidence type="ECO:0000259" key="11">
    <source>
        <dbReference type="PROSITE" id="PS50979"/>
    </source>
</evidence>
<dbReference type="InterPro" id="IPR016185">
    <property type="entry name" value="PreATP-grasp_dom_sf"/>
</dbReference>
<dbReference type="PROSITE" id="PS50989">
    <property type="entry name" value="COA_CT_CTER"/>
    <property type="match status" value="1"/>
</dbReference>
<dbReference type="PROSITE" id="PS50975">
    <property type="entry name" value="ATP_GRASP"/>
    <property type="match status" value="1"/>
</dbReference>
<dbReference type="Pfam" id="PF01039">
    <property type="entry name" value="Carboxyl_trans"/>
    <property type="match status" value="1"/>
</dbReference>
<evidence type="ECO:0000256" key="8">
    <source>
        <dbReference type="ARBA" id="ARBA00023268"/>
    </source>
</evidence>
<feature type="domain" description="CoA carboxyltransferase C-terminal" evidence="13">
    <location>
        <begin position="1124"/>
        <end position="1418"/>
    </location>
</feature>
<comment type="pathway">
    <text evidence="2">Lipid metabolism; malonyl-CoA biosynthesis; malonyl-CoA from acetyl-CoA: step 1/1.</text>
</comment>
<dbReference type="InterPro" id="IPR013815">
    <property type="entry name" value="ATP_grasp_subdomain_1"/>
</dbReference>
<evidence type="ECO:0000259" key="13">
    <source>
        <dbReference type="PROSITE" id="PS50989"/>
    </source>
</evidence>
<dbReference type="InterPro" id="IPR005479">
    <property type="entry name" value="CPAse_ATP-bd"/>
</dbReference>
<dbReference type="OrthoDB" id="14612at2759"/>
<dbReference type="PROSITE" id="PS50980">
    <property type="entry name" value="COA_CT_NTER"/>
    <property type="match status" value="1"/>
</dbReference>
<dbReference type="Gene3D" id="2.40.50.100">
    <property type="match status" value="1"/>
</dbReference>
<keyword evidence="5 9" id="KW-0547">Nucleotide-binding</keyword>
<dbReference type="FunFam" id="2.40.50.100:FF:000005">
    <property type="entry name" value="Acetyl-CoA carboxylase 1"/>
    <property type="match status" value="1"/>
</dbReference>
<dbReference type="InterPro" id="IPR000089">
    <property type="entry name" value="Biotin_lipoyl"/>
</dbReference>
<dbReference type="GO" id="GO:0003989">
    <property type="term" value="F:acetyl-CoA carboxylase activity"/>
    <property type="evidence" value="ECO:0007669"/>
    <property type="project" value="UniProtKB-EC"/>
</dbReference>
<dbReference type="InterPro" id="IPR029045">
    <property type="entry name" value="ClpP/crotonase-like_dom_sf"/>
</dbReference>
<dbReference type="InterPro" id="IPR011763">
    <property type="entry name" value="COA_CT_C"/>
</dbReference>
<evidence type="ECO:0000256" key="6">
    <source>
        <dbReference type="ARBA" id="ARBA00022840"/>
    </source>
</evidence>
<dbReference type="EMBL" id="CADEPM010000005">
    <property type="protein sequence ID" value="CAB3405763.1"/>
    <property type="molecule type" value="Genomic_DNA"/>
</dbReference>
<dbReference type="InterPro" id="IPR005482">
    <property type="entry name" value="Biotin_COase_C"/>
</dbReference>
<feature type="domain" description="CoA carboxyltransferase N-terminal" evidence="12">
    <location>
        <begin position="893"/>
        <end position="1128"/>
    </location>
</feature>
<dbReference type="PANTHER" id="PTHR45728:SF2">
    <property type="entry name" value="ACETYL-COA CARBOXYLASE"/>
    <property type="match status" value="1"/>
</dbReference>
<dbReference type="SUPFAM" id="SSF51230">
    <property type="entry name" value="Single hybrid motif"/>
    <property type="match status" value="1"/>
</dbReference>
<keyword evidence="4" id="KW-0436">Ligase</keyword>
<dbReference type="GO" id="GO:0046872">
    <property type="term" value="F:metal ion binding"/>
    <property type="evidence" value="ECO:0007669"/>
    <property type="project" value="InterPro"/>
</dbReference>
<name>A0A8S1F030_9PELO</name>
<protein>
    <recommendedName>
        <fullName evidence="3">acetyl-CoA carboxylase</fullName>
        <ecNumber evidence="3">6.4.1.2</ecNumber>
    </recommendedName>
</protein>
<dbReference type="GO" id="GO:0006633">
    <property type="term" value="P:fatty acid biosynthetic process"/>
    <property type="evidence" value="ECO:0007669"/>
    <property type="project" value="TreeGrafter"/>
</dbReference>
<evidence type="ECO:0000256" key="3">
    <source>
        <dbReference type="ARBA" id="ARBA00013058"/>
    </source>
</evidence>
<evidence type="ECO:0000256" key="4">
    <source>
        <dbReference type="ARBA" id="ARBA00022598"/>
    </source>
</evidence>
<dbReference type="Pfam" id="PF02785">
    <property type="entry name" value="Biotin_carb_C"/>
    <property type="match status" value="1"/>
</dbReference>
<dbReference type="InterPro" id="IPR011761">
    <property type="entry name" value="ATP-grasp"/>
</dbReference>
<proteinExistence type="predicted"/>
<dbReference type="InterPro" id="IPR011762">
    <property type="entry name" value="COA_CT_N"/>
</dbReference>
<sequence>MWQSLEEFAAVKKAKRTIRRILVANNGLAAMKCIISIREWLQNQFDNDGIIKFICMVNDDELDAGSEYLKLADEVAITPSGSNIHNFANLDLILSLAIEKEADAVFNLNIPVVRWSGSHIKENRHLEEYNFYSMMRQSMIETEEEGLECIKKNSIQFPIMIKASEGGGGKGIRKCTHETDFSKCFNEVKLEVPHSPIFLMNCVQNARHIEVQIIGDKYGDIISLFSRDCTTQRRCQKVIEEAPASLVSPEILKKMEQDSIKFAKFVKYHSAGTVEFLYVHETKKYYFMEFNPRLQVEHPCTEMISNLNIPAIQLQIAMGIRLKDIDGLSKIDAPNGHAISARITCEDPDDRFLPCVGRVFSLNHGFSRHSWGYFSVSAGSAVHDHADSQIGHVFAKGATRHEAILNLKTALKSIRIEASFPTQTSCLVDLLSDKKFFENHHDVQWLDERIANGAQKTKFNNGLNLSDLIAISAAAIGRNKINEIFERYEQSLRDGRIVLPNDLKRSVDVELQLDHVKYSAKVFELVSGKYGIRLNGQETFIEILGSEATNIAVHNGSSFEFHFETVDSFYLVKIGNNTLKFRKDYNSDARVLESPYTGKFLEYIVNEGDLLNVGDAYARVESMKMVFDLLVEMAPGRIQYVAREGDIIHPGAVVALLDIDTDKQANIEEFSGNFQNWKPLKLGMIEEFGFPFIVDMIDLHLNSSLRHMIVSQIIELISKLPINASIEQALLKVATLTWIENISNLAAMKLMSIWLPNMSSRFWKKIQIYCCSNNAIHLKEPLYCDYGAYLSQRYSDEALKIYSHNLSLKTRYIAQKNRTVSVFDILILFAGVSHKMHNEKGYDVQEFWDLIDATEMNLNQNGQLEFKKVAMKVPQYFSRSSVFVWIVRLLIPGRIDPLEFILIANDISYCAGSFSVSEHAIFEAASQYARKHKIPRVNISSNSGARIGIDSQVLKKMKVKTTRNNDFEYNYLEDEEKVFLENRIDCERVEDHWRLISIKGTHDEPIGVENLMGSARIATETSRAYSEIPTYCYVTGRSVGIGAYTARLARRIVQHEKSQIILTGADALNTLLGKKIYASNNRIGGVEVMKNNGIAHAVVSSDFEGFRKIVEWLLYIPKKISSFPFFEELLNAETNSTVQVSPDEMKNDVRSVIDGIDEKQGIFDCGSFDEICPNWAKSIVVGRARIHSMPCGVIASQWKSITFEELADEALETSKATKIERSAQVWYPDSAYKTSQAISDFNKEGLPLVIIANLRGFSGGRKDMSMNVLNFGANIIDELSQYSQPVIVYIPSGGELRGGAWAVLDSQINPGFVHLVADRESRGGVLEPSAIVSLKIRSPVLEAIMENSGVSKDQTNDSIKQMFKKGALKFADMHDTWHRMKFVGAVEHVVTLSETRNIFYKIIRNEMVRLAMARRLLCELKCIRLTIHEALDRLENRIRAFENDPSLDLDMTYNMLRRYHKNQFERDLIEQIENEKTKMCAELSQSLSRN</sequence>
<dbReference type="Gene3D" id="3.90.226.10">
    <property type="entry name" value="2-enoyl-CoA Hydratase, Chain A, domain 1"/>
    <property type="match status" value="2"/>
</dbReference>
<evidence type="ECO:0000313" key="14">
    <source>
        <dbReference type="EMBL" id="CAB3405763.1"/>
    </source>
</evidence>
<keyword evidence="7" id="KW-0092">Biotin</keyword>
<feature type="domain" description="ATP-grasp" evidence="10">
    <location>
        <begin position="124"/>
        <end position="318"/>
    </location>
</feature>
<evidence type="ECO:0000256" key="7">
    <source>
        <dbReference type="ARBA" id="ARBA00023267"/>
    </source>
</evidence>
<dbReference type="SUPFAM" id="SSF51246">
    <property type="entry name" value="Rudiment single hybrid motif"/>
    <property type="match status" value="1"/>
</dbReference>
<accession>A0A8S1F030</accession>
<dbReference type="SMART" id="SM00878">
    <property type="entry name" value="Biotin_carb_C"/>
    <property type="match status" value="1"/>
</dbReference>
<dbReference type="Pfam" id="PF00364">
    <property type="entry name" value="Biotin_lipoyl"/>
    <property type="match status" value="1"/>
</dbReference>
<gene>
    <name evidence="14" type="ORF">CBOVIS_LOCUS7922</name>
</gene>
<dbReference type="GO" id="GO:0005739">
    <property type="term" value="C:mitochondrion"/>
    <property type="evidence" value="ECO:0007669"/>
    <property type="project" value="TreeGrafter"/>
</dbReference>
<evidence type="ECO:0000259" key="10">
    <source>
        <dbReference type="PROSITE" id="PS50975"/>
    </source>
</evidence>
<dbReference type="InterPro" id="IPR049076">
    <property type="entry name" value="ACCA"/>
</dbReference>
<dbReference type="InterPro" id="IPR011054">
    <property type="entry name" value="Rudment_hybrid_motif"/>
</dbReference>